<accession>A0A1X1EQA2</accession>
<keyword evidence="3" id="KW-1185">Reference proteome</keyword>
<dbReference type="OrthoDB" id="5646369at2"/>
<protein>
    <submittedName>
        <fullName evidence="2">Uncharacterized protein</fullName>
    </submittedName>
</protein>
<evidence type="ECO:0000256" key="1">
    <source>
        <dbReference type="SAM" id="MobiDB-lite"/>
    </source>
</evidence>
<dbReference type="EMBL" id="MLJI01000001">
    <property type="protein sequence ID" value="ORM92181.1"/>
    <property type="molecule type" value="Genomic_DNA"/>
</dbReference>
<proteinExistence type="predicted"/>
<feature type="region of interest" description="Disordered" evidence="1">
    <location>
        <begin position="334"/>
        <end position="368"/>
    </location>
</feature>
<reference evidence="2 3" key="1">
    <citation type="journal article" date="2017" name="Antonie Van Leeuwenhoek">
        <title>Phylogenomic resolution of the bacterial genus Pantoea and its relationship with Erwinia and Tatumella.</title>
        <authorList>
            <person name="Palmer M."/>
            <person name="Steenkamp E.T."/>
            <person name="Coetzee M.P."/>
            <person name="Chan W.Y."/>
            <person name="van Zyl E."/>
            <person name="De Maayer P."/>
            <person name="Coutinho T.A."/>
            <person name="Blom J."/>
            <person name="Smits T.H."/>
            <person name="Duffy B."/>
            <person name="Venter S.N."/>
        </authorList>
    </citation>
    <scope>NUCLEOTIDE SEQUENCE [LARGE SCALE GENOMIC DNA]</scope>
    <source>
        <strain evidence="2 3">LMG 2657</strain>
    </source>
</reference>
<dbReference type="STRING" id="55209.HA50_01945"/>
<sequence>MNVRELKYAFPGSLTRSSLEEISEVVNAACAGNIVFRSHPLRVQFRAATGGLLQQQRLLDGSTGYWTEHPVELEQWYRTYWCPLHQAAVDADQSAWRQALVHLYVSETGDLNTHESIHGYYDASALLLSQYEEDDDEEDGHGVSRIDSLRHQRYLAKVWVGRELYRALRLYRFGEKEMVRQAFIKGSQSRSVARHYEALSSLHQFKRPGLLLSWAIENTCELSGSEAGTQYLQQWITRLLADPGCSSLAESGAADGEWFREHLVRAASLFTELWREMFLPPLSIPAERHDQAQAGAPPLPQTHLCASTPYKDRIPDDAHCGDFLLALRFSCEGDAPHHGPSERQDTKPADQPNQVQSSHRNEQEGKDD</sequence>
<evidence type="ECO:0000313" key="2">
    <source>
        <dbReference type="EMBL" id="ORM92181.1"/>
    </source>
</evidence>
<organism evidence="2 3">
    <name type="scientific">Pantoea cypripedii</name>
    <name type="common">Pectobacterium cypripedii</name>
    <name type="synonym">Erwinia cypripedii</name>
    <dbReference type="NCBI Taxonomy" id="55209"/>
    <lineage>
        <taxon>Bacteria</taxon>
        <taxon>Pseudomonadati</taxon>
        <taxon>Pseudomonadota</taxon>
        <taxon>Gammaproteobacteria</taxon>
        <taxon>Enterobacterales</taxon>
        <taxon>Erwiniaceae</taxon>
        <taxon>Pantoea</taxon>
    </lineage>
</organism>
<feature type="compositionally biased region" description="Basic and acidic residues" evidence="1">
    <location>
        <begin position="334"/>
        <end position="348"/>
    </location>
</feature>
<dbReference type="RefSeq" id="WP_084871981.1">
    <property type="nucleotide sequence ID" value="NZ_MLJI01000001.1"/>
</dbReference>
<gene>
    <name evidence="2" type="ORF">HA50_01945</name>
</gene>
<dbReference type="Proteomes" id="UP000193749">
    <property type="component" value="Unassembled WGS sequence"/>
</dbReference>
<name>A0A1X1EQA2_PANCY</name>
<dbReference type="AlphaFoldDB" id="A0A1X1EQA2"/>
<evidence type="ECO:0000313" key="3">
    <source>
        <dbReference type="Proteomes" id="UP000193749"/>
    </source>
</evidence>
<comment type="caution">
    <text evidence="2">The sequence shown here is derived from an EMBL/GenBank/DDBJ whole genome shotgun (WGS) entry which is preliminary data.</text>
</comment>
<feature type="compositionally biased region" description="Basic and acidic residues" evidence="1">
    <location>
        <begin position="359"/>
        <end position="368"/>
    </location>
</feature>